<dbReference type="InterPro" id="IPR021251">
    <property type="entry name" value="DUF2793"/>
</dbReference>
<evidence type="ECO:0008006" key="3">
    <source>
        <dbReference type="Google" id="ProtNLM"/>
    </source>
</evidence>
<accession>A0A2U2J0I9</accession>
<gene>
    <name evidence="1" type="ORF">DF286_02270</name>
</gene>
<proteinExistence type="predicted"/>
<sequence length="164" mass="17405">MSGTARFQLPFILPGQAQKEVFHNEALTHLDLAVHAAVEEGPLSTPPPAPQVGESWIVASGAVGDWIGRDDQVAGWTESGWRFILPQPGMAAWNKSAGLWLHWTGSGWSLGEWPVARITVGGQQVVGERQPAVPSPSGGTTIDQEARAAIDALIATLMSHGLID</sequence>
<keyword evidence="2" id="KW-1185">Reference proteome</keyword>
<evidence type="ECO:0000313" key="1">
    <source>
        <dbReference type="EMBL" id="PWG01827.1"/>
    </source>
</evidence>
<protein>
    <recommendedName>
        <fullName evidence="3">DUF2793 domain-containing protein</fullName>
    </recommendedName>
</protein>
<dbReference type="Proteomes" id="UP000245916">
    <property type="component" value="Unassembled WGS sequence"/>
</dbReference>
<dbReference type="RefSeq" id="WP_109269966.1">
    <property type="nucleotide sequence ID" value="NZ_QFFF01000001.1"/>
</dbReference>
<comment type="caution">
    <text evidence="1">The sequence shown here is derived from an EMBL/GenBank/DDBJ whole genome shotgun (WGS) entry which is preliminary data.</text>
</comment>
<dbReference type="Pfam" id="PF10983">
    <property type="entry name" value="DUF2793"/>
    <property type="match status" value="1"/>
</dbReference>
<dbReference type="OrthoDB" id="564699at2"/>
<dbReference type="AlphaFoldDB" id="A0A2U2J0I9"/>
<evidence type="ECO:0000313" key="2">
    <source>
        <dbReference type="Proteomes" id="UP000245916"/>
    </source>
</evidence>
<reference evidence="1 2" key="1">
    <citation type="submission" date="2018-05" db="EMBL/GenBank/DDBJ databases">
        <title>Genome of Sphingosinicella humi QZX222.</title>
        <authorList>
            <person name="Qiao Z."/>
            <person name="Wang G."/>
        </authorList>
    </citation>
    <scope>NUCLEOTIDE SEQUENCE [LARGE SCALE GENOMIC DNA]</scope>
    <source>
        <strain evidence="1 2">QZX222</strain>
    </source>
</reference>
<organism evidence="1 2">
    <name type="scientific">Allosphingosinicella humi</name>
    <dbReference type="NCBI Taxonomy" id="2068657"/>
    <lineage>
        <taxon>Bacteria</taxon>
        <taxon>Pseudomonadati</taxon>
        <taxon>Pseudomonadota</taxon>
        <taxon>Alphaproteobacteria</taxon>
        <taxon>Sphingomonadales</taxon>
        <taxon>Sphingomonadaceae</taxon>
        <taxon>Allosphingosinicella</taxon>
    </lineage>
</organism>
<dbReference type="EMBL" id="QFFF01000001">
    <property type="protein sequence ID" value="PWG01827.1"/>
    <property type="molecule type" value="Genomic_DNA"/>
</dbReference>
<name>A0A2U2J0I9_9SPHN</name>